<dbReference type="CDD" id="cd17908">
    <property type="entry name" value="FliM"/>
    <property type="match status" value="1"/>
</dbReference>
<evidence type="ECO:0000259" key="11">
    <source>
        <dbReference type="Pfam" id="PF01052"/>
    </source>
</evidence>
<keyword evidence="8" id="KW-0472">Membrane</keyword>
<dbReference type="Pfam" id="PF02154">
    <property type="entry name" value="FliM"/>
    <property type="match status" value="1"/>
</dbReference>
<evidence type="ECO:0000256" key="6">
    <source>
        <dbReference type="ARBA" id="ARBA00022500"/>
    </source>
</evidence>
<evidence type="ECO:0000256" key="10">
    <source>
        <dbReference type="SAM" id="MobiDB-lite"/>
    </source>
</evidence>
<dbReference type="InterPro" id="IPR036429">
    <property type="entry name" value="SpoA-like_sf"/>
</dbReference>
<dbReference type="Gene3D" id="3.40.1550.10">
    <property type="entry name" value="CheC-like"/>
    <property type="match status" value="1"/>
</dbReference>
<dbReference type="Proteomes" id="UP001589698">
    <property type="component" value="Unassembled WGS sequence"/>
</dbReference>
<comment type="caution">
    <text evidence="12">The sequence shown here is derived from an EMBL/GenBank/DDBJ whole genome shotgun (WGS) entry which is preliminary data.</text>
</comment>
<dbReference type="SUPFAM" id="SSF101801">
    <property type="entry name" value="Surface presentation of antigens (SPOA)"/>
    <property type="match status" value="1"/>
</dbReference>
<evidence type="ECO:0000256" key="9">
    <source>
        <dbReference type="ARBA" id="ARBA00023143"/>
    </source>
</evidence>
<accession>A0ABV6E1Z9</accession>
<evidence type="ECO:0000313" key="13">
    <source>
        <dbReference type="Proteomes" id="UP001589698"/>
    </source>
</evidence>
<sequence length="318" mass="33816">MTSLQTPLGPAYPGTRGRRRARSGAVPTSYDFRRPVKLSREHTRLLQVSLDGFARQVGTVFTSALRTVCSAQVTAISQTTYGEHVDTLGEITYGIKIDADPLPGLVLLDLPLPAVMSALDLMLGGPGTQEQPLRPLSEIETAVVQGLVTRLLSELAYSLAGIVEMTPTLAGTEYNPKLAQAAAAGDVMVVATLELQVKDVPHQLSLCLPFTGLQPHLVRAAAPAPASDRERQQRNRAAELVDRRFQDVPVDAVVRFAPTRLDPGTLSNLAVGDVVRLSHRATAPLDVMVGEATFAHATAGTHGARLAALVVGTTKENA</sequence>
<dbReference type="EMBL" id="JBHLXH010000001">
    <property type="protein sequence ID" value="MFC0223027.1"/>
    <property type="molecule type" value="Genomic_DNA"/>
</dbReference>
<evidence type="ECO:0000256" key="5">
    <source>
        <dbReference type="ARBA" id="ARBA00022475"/>
    </source>
</evidence>
<dbReference type="InterPro" id="IPR028976">
    <property type="entry name" value="CheC-like_sf"/>
</dbReference>
<comment type="similarity">
    <text evidence="3">Belongs to the FliM family.</text>
</comment>
<dbReference type="SUPFAM" id="SSF103039">
    <property type="entry name" value="CheC-like"/>
    <property type="match status" value="1"/>
</dbReference>
<dbReference type="InterPro" id="IPR001543">
    <property type="entry name" value="FliN-like_C"/>
</dbReference>
<keyword evidence="12" id="KW-0966">Cell projection</keyword>
<feature type="region of interest" description="Disordered" evidence="10">
    <location>
        <begin position="1"/>
        <end position="26"/>
    </location>
</feature>
<reference evidence="12 13" key="1">
    <citation type="submission" date="2024-09" db="EMBL/GenBank/DDBJ databases">
        <authorList>
            <person name="Sun Q."/>
            <person name="Mori K."/>
        </authorList>
    </citation>
    <scope>NUCLEOTIDE SEQUENCE [LARGE SCALE GENOMIC DNA]</scope>
    <source>
        <strain evidence="12 13">CCM 8654</strain>
    </source>
</reference>
<dbReference type="Gene3D" id="2.30.330.10">
    <property type="entry name" value="SpoA-like"/>
    <property type="match status" value="1"/>
</dbReference>
<keyword evidence="12" id="KW-0282">Flagellum</keyword>
<keyword evidence="12" id="KW-0969">Cilium</keyword>
<dbReference type="PIRSF" id="PIRSF002888">
    <property type="entry name" value="FliM"/>
    <property type="match status" value="1"/>
</dbReference>
<evidence type="ECO:0000256" key="4">
    <source>
        <dbReference type="ARBA" id="ARBA00021898"/>
    </source>
</evidence>
<evidence type="ECO:0000256" key="1">
    <source>
        <dbReference type="ARBA" id="ARBA00004117"/>
    </source>
</evidence>
<dbReference type="RefSeq" id="WP_378518773.1">
    <property type="nucleotide sequence ID" value="NZ_CBCSDI010000039.1"/>
</dbReference>
<protein>
    <recommendedName>
        <fullName evidence="4">Flagellar motor switch protein FliM</fullName>
    </recommendedName>
</protein>
<proteinExistence type="inferred from homology"/>
<evidence type="ECO:0000313" key="12">
    <source>
        <dbReference type="EMBL" id="MFC0223027.1"/>
    </source>
</evidence>
<dbReference type="InterPro" id="IPR001689">
    <property type="entry name" value="Flag_FliM"/>
</dbReference>
<evidence type="ECO:0000256" key="2">
    <source>
        <dbReference type="ARBA" id="ARBA00004202"/>
    </source>
</evidence>
<organism evidence="12 13">
    <name type="scientific">Nocardioides zeicaulis</name>
    <dbReference type="NCBI Taxonomy" id="1776857"/>
    <lineage>
        <taxon>Bacteria</taxon>
        <taxon>Bacillati</taxon>
        <taxon>Actinomycetota</taxon>
        <taxon>Actinomycetes</taxon>
        <taxon>Propionibacteriales</taxon>
        <taxon>Nocardioidaceae</taxon>
        <taxon>Nocardioides</taxon>
    </lineage>
</organism>
<keyword evidence="7" id="KW-0283">Flagellar rotation</keyword>
<evidence type="ECO:0000256" key="7">
    <source>
        <dbReference type="ARBA" id="ARBA00022779"/>
    </source>
</evidence>
<comment type="subcellular location">
    <subcellularLocation>
        <location evidence="1">Bacterial flagellum basal body</location>
    </subcellularLocation>
    <subcellularLocation>
        <location evidence="2">Cell membrane</location>
        <topology evidence="2">Peripheral membrane protein</topology>
    </subcellularLocation>
</comment>
<keyword evidence="9" id="KW-0975">Bacterial flagellum</keyword>
<keyword evidence="6" id="KW-0145">Chemotaxis</keyword>
<dbReference type="PANTHER" id="PTHR30034:SF6">
    <property type="entry name" value="YOP PROTEINS TRANSLOCATION PROTEIN Q"/>
    <property type="match status" value="1"/>
</dbReference>
<feature type="domain" description="Flagellar motor switch protein FliN-like C-terminal" evidence="11">
    <location>
        <begin position="244"/>
        <end position="310"/>
    </location>
</feature>
<keyword evidence="5" id="KW-1003">Cell membrane</keyword>
<dbReference type="PANTHER" id="PTHR30034">
    <property type="entry name" value="FLAGELLAR MOTOR SWITCH PROTEIN FLIM"/>
    <property type="match status" value="1"/>
</dbReference>
<gene>
    <name evidence="12" type="ORF">ACFFJG_11075</name>
</gene>
<name>A0ABV6E1Z9_9ACTN</name>
<evidence type="ECO:0000256" key="3">
    <source>
        <dbReference type="ARBA" id="ARBA00011049"/>
    </source>
</evidence>
<keyword evidence="13" id="KW-1185">Reference proteome</keyword>
<evidence type="ECO:0000256" key="8">
    <source>
        <dbReference type="ARBA" id="ARBA00023136"/>
    </source>
</evidence>
<dbReference type="Pfam" id="PF01052">
    <property type="entry name" value="FliMN_C"/>
    <property type="match status" value="1"/>
</dbReference>